<evidence type="ECO:0000259" key="1">
    <source>
        <dbReference type="Pfam" id="PF07088"/>
    </source>
</evidence>
<dbReference type="SUPFAM" id="SSF52540">
    <property type="entry name" value="P-loop containing nucleoside triphosphate hydrolases"/>
    <property type="match status" value="1"/>
</dbReference>
<gene>
    <name evidence="2" type="ORF">B1B_03026</name>
</gene>
<sequence>GQYGRGVPPEVIGFLSGKGGRSLIVKGGAGTGKTTFGLEMLERVGQPGRSYYLSTRVGDEALYRQFPWLRTTEMRTRVLDAAKLFLDTIAAGPKGGEKPLPESEQRKIRAGREVLGSFGQERGPPTRVDRTHLQALLQRSPMPEVENVYTRIERALPEKSLLVIDSLEGVTHKYGLEM</sequence>
<reference evidence="2" key="2">
    <citation type="journal article" date="2014" name="ISME J.">
        <title>Microbial stratification in low pH oxic and suboxic macroscopic growths along an acid mine drainage.</title>
        <authorList>
            <person name="Mendez-Garcia C."/>
            <person name="Mesa V."/>
            <person name="Sprenger R.R."/>
            <person name="Richter M."/>
            <person name="Diez M.S."/>
            <person name="Solano J."/>
            <person name="Bargiela R."/>
            <person name="Golyshina O.V."/>
            <person name="Manteca A."/>
            <person name="Ramos J.L."/>
            <person name="Gallego J.R."/>
            <person name="Llorente I."/>
            <person name="Martins Dos Santos V.A."/>
            <person name="Jensen O.N."/>
            <person name="Pelaez A.I."/>
            <person name="Sanchez J."/>
            <person name="Ferrer M."/>
        </authorList>
    </citation>
    <scope>NUCLEOTIDE SEQUENCE</scope>
</reference>
<accession>T1CX33</accession>
<proteinExistence type="predicted"/>
<feature type="non-terminal residue" evidence="2">
    <location>
        <position position="1"/>
    </location>
</feature>
<organism evidence="2">
    <name type="scientific">mine drainage metagenome</name>
    <dbReference type="NCBI Taxonomy" id="410659"/>
    <lineage>
        <taxon>unclassified sequences</taxon>
        <taxon>metagenomes</taxon>
        <taxon>ecological metagenomes</taxon>
    </lineage>
</organism>
<feature type="domain" description="GvpD P-loop" evidence="1">
    <location>
        <begin position="14"/>
        <end position="79"/>
    </location>
</feature>
<dbReference type="Pfam" id="PF07088">
    <property type="entry name" value="GvpD_P-loop"/>
    <property type="match status" value="1"/>
</dbReference>
<dbReference type="Gene3D" id="3.40.50.300">
    <property type="entry name" value="P-loop containing nucleotide triphosphate hydrolases"/>
    <property type="match status" value="1"/>
</dbReference>
<feature type="non-terminal residue" evidence="2">
    <location>
        <position position="178"/>
    </location>
</feature>
<comment type="caution">
    <text evidence="2">The sequence shown here is derived from an EMBL/GenBank/DDBJ whole genome shotgun (WGS) entry which is preliminary data.</text>
</comment>
<dbReference type="InterPro" id="IPR027417">
    <property type="entry name" value="P-loop_NTPase"/>
</dbReference>
<dbReference type="EMBL" id="AUZY01001827">
    <property type="protein sequence ID" value="EQD73809.1"/>
    <property type="molecule type" value="Genomic_DNA"/>
</dbReference>
<protein>
    <submittedName>
        <fullName evidence="2">GvpD gas vesicle protein</fullName>
    </submittedName>
</protein>
<name>T1CX33_9ZZZZ</name>
<dbReference type="AlphaFoldDB" id="T1CX33"/>
<evidence type="ECO:0000313" key="2">
    <source>
        <dbReference type="EMBL" id="EQD73809.1"/>
    </source>
</evidence>
<dbReference type="GO" id="GO:0005524">
    <property type="term" value="F:ATP binding"/>
    <property type="evidence" value="ECO:0007669"/>
    <property type="project" value="InterPro"/>
</dbReference>
<reference evidence="2" key="1">
    <citation type="submission" date="2013-08" db="EMBL/GenBank/DDBJ databases">
        <authorList>
            <person name="Mendez C."/>
            <person name="Richter M."/>
            <person name="Ferrer M."/>
            <person name="Sanchez J."/>
        </authorList>
    </citation>
    <scope>NUCLEOTIDE SEQUENCE</scope>
</reference>
<dbReference type="InterPro" id="IPR009788">
    <property type="entry name" value="GvpD_P-loop"/>
</dbReference>